<dbReference type="RefSeq" id="WP_159974781.1">
    <property type="nucleotide sequence ID" value="NZ_BLIV01000001.1"/>
</dbReference>
<proteinExistence type="predicted"/>
<protein>
    <submittedName>
        <fullName evidence="2">Uncharacterized protein</fullName>
    </submittedName>
</protein>
<organism evidence="2 3">
    <name type="scientific">Roseobacter cerasinus</name>
    <dbReference type="NCBI Taxonomy" id="2602289"/>
    <lineage>
        <taxon>Bacteria</taxon>
        <taxon>Pseudomonadati</taxon>
        <taxon>Pseudomonadota</taxon>
        <taxon>Alphaproteobacteria</taxon>
        <taxon>Rhodobacterales</taxon>
        <taxon>Roseobacteraceae</taxon>
        <taxon>Roseobacter</taxon>
    </lineage>
</organism>
<gene>
    <name evidence="2" type="ORF">So717_06860</name>
</gene>
<feature type="transmembrane region" description="Helical" evidence="1">
    <location>
        <begin position="40"/>
        <end position="61"/>
    </location>
</feature>
<keyword evidence="3" id="KW-1185">Reference proteome</keyword>
<dbReference type="Proteomes" id="UP000436522">
    <property type="component" value="Unassembled WGS sequence"/>
</dbReference>
<keyword evidence="1" id="KW-0812">Transmembrane</keyword>
<evidence type="ECO:0000313" key="2">
    <source>
        <dbReference type="EMBL" id="GFE48933.1"/>
    </source>
</evidence>
<keyword evidence="1" id="KW-1133">Transmembrane helix</keyword>
<comment type="caution">
    <text evidence="2">The sequence shown here is derived from an EMBL/GenBank/DDBJ whole genome shotgun (WGS) entry which is preliminary data.</text>
</comment>
<keyword evidence="1" id="KW-0472">Membrane</keyword>
<name>A0A640VKW4_9RHOB</name>
<feature type="transmembrane region" description="Helical" evidence="1">
    <location>
        <begin position="118"/>
        <end position="140"/>
    </location>
</feature>
<evidence type="ECO:0000256" key="1">
    <source>
        <dbReference type="SAM" id="Phobius"/>
    </source>
</evidence>
<feature type="transmembrane region" description="Helical" evidence="1">
    <location>
        <begin position="7"/>
        <end position="28"/>
    </location>
</feature>
<sequence length="446" mass="48828">MSRHLSFWIGFFAAALVIVPVAVGAWGVTQGFARDWAATFFIVICTCVGLLVIGLLFRGVILRRLTGRAEATVEDISFTLISGVSAAVAQDRAAAEREADKLARVVLGWYAWSNFYRWVIGTALALLLAFASFTGTVLLFEQIAKLEDQTRVMQAQQELMDAQTRFMESQTQRLQEQAQAAAMQNEIMTLNLVNQLRDQMLASIDARPLGEWLRSFGVAGVDDPVVSQITSREGCGLGFNQDHILHSHPSTATLGAIVTLTTSKALGARVIEALRLLTQDRHGGVALGALMILEEIGHPYIEAEVHLRSVMIAEPVFLRNASYKLVFQASYVAALFCADCHVHVGTSVFFKRVPHSMSGFGNILVRQDAQDPLNGVTVLHRSDDLPQDWDGIRLSKSAYFPEDYTAWLTQHDAGPMCKEMAGLARINPLLAPMAPGVSSARGAEDR</sequence>
<dbReference type="OrthoDB" id="7848825at2"/>
<dbReference type="EMBL" id="BLIV01000001">
    <property type="protein sequence ID" value="GFE48933.1"/>
    <property type="molecule type" value="Genomic_DNA"/>
</dbReference>
<reference evidence="2 3" key="1">
    <citation type="submission" date="2019-12" db="EMBL/GenBank/DDBJ databases">
        <title>Roseobacter cerasinus sp. nov., isolated from seawater around aquaculture.</title>
        <authorList>
            <person name="Muramatsu S."/>
            <person name="Takabe Y."/>
            <person name="Mori K."/>
            <person name="Takaichi S."/>
            <person name="Hanada S."/>
        </authorList>
    </citation>
    <scope>NUCLEOTIDE SEQUENCE [LARGE SCALE GENOMIC DNA]</scope>
    <source>
        <strain evidence="2 3">AI77</strain>
    </source>
</reference>
<accession>A0A640VKW4</accession>
<dbReference type="AlphaFoldDB" id="A0A640VKW4"/>
<evidence type="ECO:0000313" key="3">
    <source>
        <dbReference type="Proteomes" id="UP000436522"/>
    </source>
</evidence>